<proteinExistence type="predicted"/>
<dbReference type="EMBL" id="CDMZ01000414">
    <property type="protein sequence ID" value="CEM13827.1"/>
    <property type="molecule type" value="Genomic_DNA"/>
</dbReference>
<reference evidence="2" key="1">
    <citation type="submission" date="2014-11" db="EMBL/GenBank/DDBJ databases">
        <authorList>
            <person name="Otto D Thomas"/>
            <person name="Naeem Raeece"/>
        </authorList>
    </citation>
    <scope>NUCLEOTIDE SEQUENCE</scope>
</reference>
<organism evidence="2">
    <name type="scientific">Chromera velia CCMP2878</name>
    <dbReference type="NCBI Taxonomy" id="1169474"/>
    <lineage>
        <taxon>Eukaryota</taxon>
        <taxon>Sar</taxon>
        <taxon>Alveolata</taxon>
        <taxon>Colpodellida</taxon>
        <taxon>Chromeraceae</taxon>
        <taxon>Chromera</taxon>
    </lineage>
</organism>
<feature type="region of interest" description="Disordered" evidence="1">
    <location>
        <begin position="34"/>
        <end position="82"/>
    </location>
</feature>
<accession>A0A0G4FJB0</accession>
<evidence type="ECO:0000313" key="2">
    <source>
        <dbReference type="EMBL" id="CEM13827.1"/>
    </source>
</evidence>
<sequence>MLAISTTSGRLCVDRCGRFSRLRFLSTLVPATDRVVDSSPSSEGDGGLLKRPPGVRPSSVSGLFQPGDGEKSLPPPGAPTPLFRVRANASASLPYLADEVVRSRMASETQESGLRRLSSVFSQKRETAAETVDALVSLASESRNEPLAELRSYKPFIELVRSLQRFASQLTKQDLIAAVSSLAALQVQIDENLGRELAESFLNHAHTMTLEEVHH</sequence>
<evidence type="ECO:0000256" key="1">
    <source>
        <dbReference type="SAM" id="MobiDB-lite"/>
    </source>
</evidence>
<name>A0A0G4FJB0_9ALVE</name>
<protein>
    <submittedName>
        <fullName evidence="2">Uncharacterized protein</fullName>
    </submittedName>
</protein>
<dbReference type="VEuPathDB" id="CryptoDB:Cvel_17329"/>
<dbReference type="AlphaFoldDB" id="A0A0G4FJB0"/>
<gene>
    <name evidence="2" type="ORF">Cvel_17329</name>
</gene>